<dbReference type="InterPro" id="IPR009716">
    <property type="entry name" value="Ferroportin-1"/>
</dbReference>
<protein>
    <recommendedName>
        <fullName evidence="7">Solute carrier family 40 member</fullName>
    </recommendedName>
</protein>
<reference evidence="9" key="1">
    <citation type="submission" date="2022-07" db="EMBL/GenBank/DDBJ databases">
        <title>Fungi with potential for degradation of polypropylene.</title>
        <authorList>
            <person name="Gostincar C."/>
        </authorList>
    </citation>
    <scope>NUCLEOTIDE SEQUENCE</scope>
    <source>
        <strain evidence="9">EXF-13308</strain>
    </source>
</reference>
<dbReference type="GO" id="GO:0016020">
    <property type="term" value="C:membrane"/>
    <property type="evidence" value="ECO:0007669"/>
    <property type="project" value="UniProtKB-SubCell"/>
</dbReference>
<gene>
    <name evidence="9" type="ORF">NKR23_g5784</name>
</gene>
<dbReference type="EMBL" id="JANBVO010000016">
    <property type="protein sequence ID" value="KAJ9144704.1"/>
    <property type="molecule type" value="Genomic_DNA"/>
</dbReference>
<feature type="transmembrane region" description="Helical" evidence="7">
    <location>
        <begin position="188"/>
        <end position="209"/>
    </location>
</feature>
<dbReference type="Pfam" id="PF06963">
    <property type="entry name" value="FPN1"/>
    <property type="match status" value="1"/>
</dbReference>
<dbReference type="SUPFAM" id="SSF103473">
    <property type="entry name" value="MFS general substrate transporter"/>
    <property type="match status" value="1"/>
</dbReference>
<accession>A0AA38VTG2</accession>
<feature type="transmembrane region" description="Helical" evidence="7">
    <location>
        <begin position="125"/>
        <end position="143"/>
    </location>
</feature>
<dbReference type="Proteomes" id="UP001174694">
    <property type="component" value="Unassembled WGS sequence"/>
</dbReference>
<evidence type="ECO:0000256" key="7">
    <source>
        <dbReference type="RuleBase" id="RU365065"/>
    </source>
</evidence>
<dbReference type="AlphaFoldDB" id="A0AA38VTG2"/>
<keyword evidence="5 7" id="KW-1133">Transmembrane helix</keyword>
<feature type="transmembrane region" description="Helical" evidence="7">
    <location>
        <begin position="514"/>
        <end position="533"/>
    </location>
</feature>
<keyword evidence="6 7" id="KW-0472">Membrane</keyword>
<evidence type="ECO:0000313" key="10">
    <source>
        <dbReference type="Proteomes" id="UP001174694"/>
    </source>
</evidence>
<evidence type="ECO:0000256" key="1">
    <source>
        <dbReference type="ARBA" id="ARBA00004141"/>
    </source>
</evidence>
<dbReference type="PANTHER" id="PTHR11660:SF57">
    <property type="entry name" value="SOLUTE CARRIER FAMILY 40 MEMBER"/>
    <property type="match status" value="1"/>
</dbReference>
<comment type="caution">
    <text evidence="7">Lacks conserved residue(s) required for the propagation of feature annotation.</text>
</comment>
<keyword evidence="3 7" id="KW-0813">Transport</keyword>
<feature type="transmembrane region" description="Helical" evidence="7">
    <location>
        <begin position="351"/>
        <end position="377"/>
    </location>
</feature>
<evidence type="ECO:0000256" key="3">
    <source>
        <dbReference type="ARBA" id="ARBA00022448"/>
    </source>
</evidence>
<comment type="function">
    <text evidence="7">May be involved in iron transport and iron homeostasis.</text>
</comment>
<evidence type="ECO:0000256" key="4">
    <source>
        <dbReference type="ARBA" id="ARBA00022692"/>
    </source>
</evidence>
<dbReference type="GO" id="GO:0005381">
    <property type="term" value="F:iron ion transmembrane transporter activity"/>
    <property type="evidence" value="ECO:0007669"/>
    <property type="project" value="UniProtKB-UniRule"/>
</dbReference>
<feature type="compositionally biased region" description="Basic and acidic residues" evidence="8">
    <location>
        <begin position="1"/>
        <end position="19"/>
    </location>
</feature>
<feature type="transmembrane region" description="Helical" evidence="7">
    <location>
        <begin position="155"/>
        <end position="173"/>
    </location>
</feature>
<evidence type="ECO:0000256" key="5">
    <source>
        <dbReference type="ARBA" id="ARBA00022989"/>
    </source>
</evidence>
<evidence type="ECO:0000256" key="8">
    <source>
        <dbReference type="SAM" id="MobiDB-lite"/>
    </source>
</evidence>
<feature type="region of interest" description="Disordered" evidence="8">
    <location>
        <begin position="1"/>
        <end position="74"/>
    </location>
</feature>
<evidence type="ECO:0000256" key="2">
    <source>
        <dbReference type="ARBA" id="ARBA00006279"/>
    </source>
</evidence>
<dbReference type="InterPro" id="IPR036259">
    <property type="entry name" value="MFS_trans_sf"/>
</dbReference>
<evidence type="ECO:0000256" key="6">
    <source>
        <dbReference type="ARBA" id="ARBA00023136"/>
    </source>
</evidence>
<comment type="subcellular location">
    <subcellularLocation>
        <location evidence="1 7">Membrane</location>
        <topology evidence="1 7">Multi-pass membrane protein</topology>
    </subcellularLocation>
</comment>
<sequence>MADRRSIAAEEADLERQVADEDFIISHPAPTATPVHNDPWGRPASPSPDHAPPSGGVPYAPEPPMRDIPSSAGGPVPAAVSRATARLLYTSHFLSTWNSRLFEFAAVLFLAALYPGTLLPVSAYALARCAAGVLLAAPVGSWIDSGDRLSVVRASIVGGRVAVVASCVVFWAMERRGSSVGKDGKDGLFALLVMAACVEKLCAMMNLVAVERDWVVVITEGNEDARQLLNARMRRIDLFCKLVGPLVISVIAVASTLAAVYTTLAMNVVSVLVEYFCIARVYKAVPNLRRSAEESSPAEPIELDTPAAAASLLRPQSRRRTLYSRTTSFLKQTAFRVLPLSSLPFYLRHRAFLPSLSLSLLYLTVLSFSGQMITYLVSVGYTSLHVGIARTVSTIFELSATWAAPRLMRRVGAVRGGIWSLSWQMIWLAAAVSWFFTDTEGGSVAAATGLAVGVALSRVGLWGFDLCAQCIVQDEVEFDHRGAFSTVEAALQNLFELLSYACTMIFSRPDQFRWPVAISVVAVYAAGGLYAAFVRRRRGHLFHAPPCSVCTKLEGHRQGTGALGRRW</sequence>
<keyword evidence="7" id="KW-0406">Ion transport</keyword>
<evidence type="ECO:0000313" key="9">
    <source>
        <dbReference type="EMBL" id="KAJ9144704.1"/>
    </source>
</evidence>
<feature type="transmembrane region" description="Helical" evidence="7">
    <location>
        <begin position="101"/>
        <end position="119"/>
    </location>
</feature>
<dbReference type="PANTHER" id="PTHR11660">
    <property type="entry name" value="SOLUTE CARRIER FAMILY 40 MEMBER"/>
    <property type="match status" value="1"/>
</dbReference>
<comment type="caution">
    <text evidence="9">The sequence shown here is derived from an EMBL/GenBank/DDBJ whole genome shotgun (WGS) entry which is preliminary data.</text>
</comment>
<name>A0AA38VTG2_9PEZI</name>
<feature type="transmembrane region" description="Helical" evidence="7">
    <location>
        <begin position="416"/>
        <end position="436"/>
    </location>
</feature>
<proteinExistence type="inferred from homology"/>
<keyword evidence="10" id="KW-1185">Reference proteome</keyword>
<dbReference type="CDD" id="cd17480">
    <property type="entry name" value="MFS_SLC40A1_like"/>
    <property type="match status" value="1"/>
</dbReference>
<organism evidence="9 10">
    <name type="scientific">Pleurostoma richardsiae</name>
    <dbReference type="NCBI Taxonomy" id="41990"/>
    <lineage>
        <taxon>Eukaryota</taxon>
        <taxon>Fungi</taxon>
        <taxon>Dikarya</taxon>
        <taxon>Ascomycota</taxon>
        <taxon>Pezizomycotina</taxon>
        <taxon>Sordariomycetes</taxon>
        <taxon>Sordariomycetidae</taxon>
        <taxon>Calosphaeriales</taxon>
        <taxon>Pleurostomataceae</taxon>
        <taxon>Pleurostoma</taxon>
    </lineage>
</organism>
<comment type="similarity">
    <text evidence="2 7">Belongs to the ferroportin (FP) (TC 2.A.100) family. SLC40A subfamily.</text>
</comment>
<keyword evidence="4 7" id="KW-0812">Transmembrane</keyword>
<feature type="transmembrane region" description="Helical" evidence="7">
    <location>
        <begin position="238"/>
        <end position="258"/>
    </location>
</feature>